<evidence type="ECO:0000313" key="1">
    <source>
        <dbReference type="EMBL" id="VAX21022.1"/>
    </source>
</evidence>
<dbReference type="AlphaFoldDB" id="A0A3B1BYZ6"/>
<gene>
    <name evidence="1" type="ORF">MNBD_NITROSPINAE02-479</name>
</gene>
<proteinExistence type="predicted"/>
<protein>
    <submittedName>
        <fullName evidence="1">Uncharacterized protein</fullName>
    </submittedName>
</protein>
<dbReference type="EMBL" id="UOGE01000063">
    <property type="protein sequence ID" value="VAX21022.1"/>
    <property type="molecule type" value="Genomic_DNA"/>
</dbReference>
<sequence>MLNVMKVFSFIVFSMAIGTLAWAGNDPSIKDKQRSDIQSAMANHVVNTQKGGVYLHYDPVAGKLKKLKLKKLHSGIVRKGDFFVSCADFTDTNGKLYDLDFLVLEKNGKYMVNQSIVHAVEEVKRPYQVEN</sequence>
<reference evidence="1" key="1">
    <citation type="submission" date="2018-06" db="EMBL/GenBank/DDBJ databases">
        <authorList>
            <person name="Zhirakovskaya E."/>
        </authorList>
    </citation>
    <scope>NUCLEOTIDE SEQUENCE</scope>
</reference>
<name>A0A3B1BYZ6_9ZZZZ</name>
<accession>A0A3B1BYZ6</accession>
<organism evidence="1">
    <name type="scientific">hydrothermal vent metagenome</name>
    <dbReference type="NCBI Taxonomy" id="652676"/>
    <lineage>
        <taxon>unclassified sequences</taxon>
        <taxon>metagenomes</taxon>
        <taxon>ecological metagenomes</taxon>
    </lineage>
</organism>